<name>B9EUU8_ORYSJ</name>
<proteinExistence type="predicted"/>
<dbReference type="GO" id="GO:0005975">
    <property type="term" value="P:carbohydrate metabolic process"/>
    <property type="evidence" value="ECO:0007669"/>
    <property type="project" value="InterPro"/>
</dbReference>
<dbReference type="EMBL" id="CM000138">
    <property type="protein sequence ID" value="EEE55724.1"/>
    <property type="molecule type" value="Genomic_DNA"/>
</dbReference>
<reference evidence="3" key="1">
    <citation type="journal article" date="2005" name="PLoS Biol.">
        <title>The genomes of Oryza sativa: a history of duplications.</title>
        <authorList>
            <person name="Yu J."/>
            <person name="Wang J."/>
            <person name="Lin W."/>
            <person name="Li S."/>
            <person name="Li H."/>
            <person name="Zhou J."/>
            <person name="Ni P."/>
            <person name="Dong W."/>
            <person name="Hu S."/>
            <person name="Zeng C."/>
            <person name="Zhang J."/>
            <person name="Zhang Y."/>
            <person name="Li R."/>
            <person name="Xu Z."/>
            <person name="Li S."/>
            <person name="Li X."/>
            <person name="Zheng H."/>
            <person name="Cong L."/>
            <person name="Lin L."/>
            <person name="Yin J."/>
            <person name="Geng J."/>
            <person name="Li G."/>
            <person name="Shi J."/>
            <person name="Liu J."/>
            <person name="Lv H."/>
            <person name="Li J."/>
            <person name="Wang J."/>
            <person name="Deng Y."/>
            <person name="Ran L."/>
            <person name="Shi X."/>
            <person name="Wang X."/>
            <person name="Wu Q."/>
            <person name="Li C."/>
            <person name="Ren X."/>
            <person name="Wang J."/>
            <person name="Wang X."/>
            <person name="Li D."/>
            <person name="Liu D."/>
            <person name="Zhang X."/>
            <person name="Ji Z."/>
            <person name="Zhao W."/>
            <person name="Sun Y."/>
            <person name="Zhang Z."/>
            <person name="Bao J."/>
            <person name="Han Y."/>
            <person name="Dong L."/>
            <person name="Ji J."/>
            <person name="Chen P."/>
            <person name="Wu S."/>
            <person name="Liu J."/>
            <person name="Xiao Y."/>
            <person name="Bu D."/>
            <person name="Tan J."/>
            <person name="Yang L."/>
            <person name="Ye C."/>
            <person name="Zhang J."/>
            <person name="Xu J."/>
            <person name="Zhou Y."/>
            <person name="Yu Y."/>
            <person name="Zhang B."/>
            <person name="Zhuang S."/>
            <person name="Wei H."/>
            <person name="Liu B."/>
            <person name="Lei M."/>
            <person name="Yu H."/>
            <person name="Li Y."/>
            <person name="Xu H."/>
            <person name="Wei S."/>
            <person name="He X."/>
            <person name="Fang L."/>
            <person name="Zhang Z."/>
            <person name="Zhang Y."/>
            <person name="Huang X."/>
            <person name="Su Z."/>
            <person name="Tong W."/>
            <person name="Li J."/>
            <person name="Tong Z."/>
            <person name="Li S."/>
            <person name="Ye J."/>
            <person name="Wang L."/>
            <person name="Fang L."/>
            <person name="Lei T."/>
            <person name="Chen C."/>
            <person name="Chen H."/>
            <person name="Xu Z."/>
            <person name="Li H."/>
            <person name="Huang H."/>
            <person name="Zhang F."/>
            <person name="Xu H."/>
            <person name="Li N."/>
            <person name="Zhao C."/>
            <person name="Li S."/>
            <person name="Dong L."/>
            <person name="Huang Y."/>
            <person name="Li L."/>
            <person name="Xi Y."/>
            <person name="Qi Q."/>
            <person name="Li W."/>
            <person name="Zhang B."/>
            <person name="Hu W."/>
            <person name="Zhang Y."/>
            <person name="Tian X."/>
            <person name="Jiao Y."/>
            <person name="Liang X."/>
            <person name="Jin J."/>
            <person name="Gao L."/>
            <person name="Zheng W."/>
            <person name="Hao B."/>
            <person name="Liu S."/>
            <person name="Wang W."/>
            <person name="Yuan L."/>
            <person name="Cao M."/>
            <person name="McDermott J."/>
            <person name="Samudrala R."/>
            <person name="Wang J."/>
            <person name="Wong G.K."/>
            <person name="Yang H."/>
        </authorList>
    </citation>
    <scope>NUCLEOTIDE SEQUENCE [LARGE SCALE GENOMIC DNA]</scope>
</reference>
<dbReference type="GO" id="GO:0016758">
    <property type="term" value="F:hexosyltransferase activity"/>
    <property type="evidence" value="ECO:0007669"/>
    <property type="project" value="InterPro"/>
</dbReference>
<dbReference type="Pfam" id="PF03033">
    <property type="entry name" value="Glyco_transf_28"/>
    <property type="match status" value="1"/>
</dbReference>
<evidence type="ECO:0000256" key="1">
    <source>
        <dbReference type="SAM" id="MobiDB-lite"/>
    </source>
</evidence>
<feature type="compositionally biased region" description="Polar residues" evidence="1">
    <location>
        <begin position="70"/>
        <end position="79"/>
    </location>
</feature>
<dbReference type="AlphaFoldDB" id="B9EUU8"/>
<dbReference type="InterPro" id="IPR004276">
    <property type="entry name" value="GlycoTrans_28_N"/>
</dbReference>
<sequence>MGSSGEAVAEWGKEGEGGLRHRWRAEAVGASSSFAEGMGEFVLRSMDARFSGSADADGFPSSRHPGFGHSKSTTATSDCSKGQEHVFVRSYSDRLLKCDLTLDMLSENEKIKIIENLVKIQNDGTLEVDVKRSALIASELSEIDAFGSLSRDIVEAAPGLSKSVPKLKIVILVVGTRGDVQPFIALAKRLQVVSPFSCQSIMDDELILTPHYSNKSLITIRCRSRFTCSCNQFHADSTVPEQMAVMGAVSKARDGKIGSIQDDVE</sequence>
<dbReference type="Proteomes" id="UP000007752">
    <property type="component" value="Chromosome 1"/>
</dbReference>
<dbReference type="Gene3D" id="3.40.50.2000">
    <property type="entry name" value="Glycogen Phosphorylase B"/>
    <property type="match status" value="1"/>
</dbReference>
<protein>
    <recommendedName>
        <fullName evidence="2">Glycosyltransferase family 28 N-terminal domain-containing protein</fullName>
    </recommendedName>
</protein>
<feature type="domain" description="Glycosyltransferase family 28 N-terminal" evidence="2">
    <location>
        <begin position="169"/>
        <end position="191"/>
    </location>
</feature>
<feature type="region of interest" description="Disordered" evidence="1">
    <location>
        <begin position="54"/>
        <end position="79"/>
    </location>
</feature>
<organism evidence="3">
    <name type="scientific">Oryza sativa subsp. japonica</name>
    <name type="common">Rice</name>
    <dbReference type="NCBI Taxonomy" id="39947"/>
    <lineage>
        <taxon>Eukaryota</taxon>
        <taxon>Viridiplantae</taxon>
        <taxon>Streptophyta</taxon>
        <taxon>Embryophyta</taxon>
        <taxon>Tracheophyta</taxon>
        <taxon>Spermatophyta</taxon>
        <taxon>Magnoliopsida</taxon>
        <taxon>Liliopsida</taxon>
        <taxon>Poales</taxon>
        <taxon>Poaceae</taxon>
        <taxon>BOP clade</taxon>
        <taxon>Oryzoideae</taxon>
        <taxon>Oryzeae</taxon>
        <taxon>Oryzinae</taxon>
        <taxon>Oryza</taxon>
        <taxon>Oryza sativa</taxon>
    </lineage>
</organism>
<reference evidence="3" key="2">
    <citation type="submission" date="2008-12" db="EMBL/GenBank/DDBJ databases">
        <title>Improved gene annotation of the rice (Oryza sativa) genomes.</title>
        <authorList>
            <person name="Wang J."/>
            <person name="Li R."/>
            <person name="Fan W."/>
            <person name="Huang Q."/>
            <person name="Zhang J."/>
            <person name="Zhou Y."/>
            <person name="Hu Y."/>
            <person name="Zi S."/>
            <person name="Li J."/>
            <person name="Ni P."/>
            <person name="Zheng H."/>
            <person name="Zhang Y."/>
            <person name="Zhao M."/>
            <person name="Hao Q."/>
            <person name="McDermott J."/>
            <person name="Samudrala R."/>
            <person name="Kristiansen K."/>
            <person name="Wong G.K.-S."/>
        </authorList>
    </citation>
    <scope>NUCLEOTIDE SEQUENCE</scope>
</reference>
<evidence type="ECO:0000313" key="3">
    <source>
        <dbReference type="EMBL" id="EEE55724.1"/>
    </source>
</evidence>
<gene>
    <name evidence="3" type="ORF">OsJ_04206</name>
</gene>
<evidence type="ECO:0000259" key="2">
    <source>
        <dbReference type="Pfam" id="PF03033"/>
    </source>
</evidence>
<accession>B9EUU8</accession>